<proteinExistence type="predicted"/>
<protein>
    <submittedName>
        <fullName evidence="2">Uncharacterized protein</fullName>
    </submittedName>
</protein>
<organism evidence="2 3">
    <name type="scientific">Microlunatus ginsengisoli</name>
    <dbReference type="NCBI Taxonomy" id="363863"/>
    <lineage>
        <taxon>Bacteria</taxon>
        <taxon>Bacillati</taxon>
        <taxon>Actinomycetota</taxon>
        <taxon>Actinomycetes</taxon>
        <taxon>Propionibacteriales</taxon>
        <taxon>Propionibacteriaceae</taxon>
        <taxon>Microlunatus</taxon>
    </lineage>
</organism>
<dbReference type="RefSeq" id="WP_344808164.1">
    <property type="nucleotide sequence ID" value="NZ_BAABAB010000036.1"/>
</dbReference>
<feature type="compositionally biased region" description="Basic and acidic residues" evidence="1">
    <location>
        <begin position="157"/>
        <end position="171"/>
    </location>
</feature>
<feature type="region of interest" description="Disordered" evidence="1">
    <location>
        <begin position="157"/>
        <end position="182"/>
    </location>
</feature>
<reference evidence="3" key="1">
    <citation type="journal article" date="2019" name="Int. J. Syst. Evol. Microbiol.">
        <title>The Global Catalogue of Microorganisms (GCM) 10K type strain sequencing project: providing services to taxonomists for standard genome sequencing and annotation.</title>
        <authorList>
            <consortium name="The Broad Institute Genomics Platform"/>
            <consortium name="The Broad Institute Genome Sequencing Center for Infectious Disease"/>
            <person name="Wu L."/>
            <person name="Ma J."/>
        </authorList>
    </citation>
    <scope>NUCLEOTIDE SEQUENCE [LARGE SCALE GENOMIC DNA]</scope>
    <source>
        <strain evidence="3">JCM 16929</strain>
    </source>
</reference>
<dbReference type="EMBL" id="BAABAB010000036">
    <property type="protein sequence ID" value="GAA3634522.1"/>
    <property type="molecule type" value="Genomic_DNA"/>
</dbReference>
<accession>A0ABP7AKX6</accession>
<dbReference type="Proteomes" id="UP001501490">
    <property type="component" value="Unassembled WGS sequence"/>
</dbReference>
<keyword evidence="3" id="KW-1185">Reference proteome</keyword>
<name>A0ABP7AKX6_9ACTN</name>
<comment type="caution">
    <text evidence="2">The sequence shown here is derived from an EMBL/GenBank/DDBJ whole genome shotgun (WGS) entry which is preliminary data.</text>
</comment>
<evidence type="ECO:0000256" key="1">
    <source>
        <dbReference type="SAM" id="MobiDB-lite"/>
    </source>
</evidence>
<gene>
    <name evidence="2" type="ORF">GCM10022236_41390</name>
</gene>
<evidence type="ECO:0000313" key="3">
    <source>
        <dbReference type="Proteomes" id="UP001501490"/>
    </source>
</evidence>
<evidence type="ECO:0000313" key="2">
    <source>
        <dbReference type="EMBL" id="GAA3634522.1"/>
    </source>
</evidence>
<sequence>MPVPADRLAFFEHVTLTRETHDRPGPRMSAGESIAFLSGEDHIGTPETVSRAAAVWAICLGSAFDDVRRQALKPHLIAVAASGRDVFEDDRCYLMIDWQVRVFAPRCLDAVGAAEADMLAARLRGLDPILGAESAGRTAPVTDDVYRATNRMRSSAEHRVHQARPVADHNHPSGLVGARGADGLPEPQPAALSAIGVARGCGAWTSCELLSHVLFRNGPRLSMSLPELANWQAALSVGLDSLLLGAGRLGTAGLLDLMVELQDSALDRLDRISCIGRLD</sequence>